<proteinExistence type="predicted"/>
<gene>
    <name evidence="1" type="ORF">AK812_SmicGene7915</name>
</gene>
<dbReference type="AlphaFoldDB" id="A0A1Q9EMA0"/>
<dbReference type="OrthoDB" id="10626095at2759"/>
<sequence length="154" mass="16738">MEECSGALSGEDLKSVSADGHKFLVVNHSDVLQGSFRWLAKLVRSTFSKILESYSPSGLSCDQLVKRAKVIEHASPVQMRSCGGDIWAAHFANEFCGLVKSSVMRSARPLVEKTKEVVAYDLTLNVIGSVLLTTQFSDGLDCGSYDVHVKNLGK</sequence>
<keyword evidence="2" id="KW-1185">Reference proteome</keyword>
<comment type="caution">
    <text evidence="1">The sequence shown here is derived from an EMBL/GenBank/DDBJ whole genome shotgun (WGS) entry which is preliminary data.</text>
</comment>
<evidence type="ECO:0000313" key="1">
    <source>
        <dbReference type="EMBL" id="OLQ08576.1"/>
    </source>
</evidence>
<dbReference type="EMBL" id="LSRX01000114">
    <property type="protein sequence ID" value="OLQ08576.1"/>
    <property type="molecule type" value="Genomic_DNA"/>
</dbReference>
<protein>
    <submittedName>
        <fullName evidence="1">Uncharacterized protein</fullName>
    </submittedName>
</protein>
<evidence type="ECO:0000313" key="2">
    <source>
        <dbReference type="Proteomes" id="UP000186817"/>
    </source>
</evidence>
<reference evidence="1 2" key="1">
    <citation type="submission" date="2016-02" db="EMBL/GenBank/DDBJ databases">
        <title>Genome analysis of coral dinoflagellate symbionts highlights evolutionary adaptations to a symbiotic lifestyle.</title>
        <authorList>
            <person name="Aranda M."/>
            <person name="Li Y."/>
            <person name="Liew Y.J."/>
            <person name="Baumgarten S."/>
            <person name="Simakov O."/>
            <person name="Wilson M."/>
            <person name="Piel J."/>
            <person name="Ashoor H."/>
            <person name="Bougouffa S."/>
            <person name="Bajic V.B."/>
            <person name="Ryu T."/>
            <person name="Ravasi T."/>
            <person name="Bayer T."/>
            <person name="Micklem G."/>
            <person name="Kim H."/>
            <person name="Bhak J."/>
            <person name="Lajeunesse T.C."/>
            <person name="Voolstra C.R."/>
        </authorList>
    </citation>
    <scope>NUCLEOTIDE SEQUENCE [LARGE SCALE GENOMIC DNA]</scope>
    <source>
        <strain evidence="1 2">CCMP2467</strain>
    </source>
</reference>
<accession>A0A1Q9EMA0</accession>
<name>A0A1Q9EMA0_SYMMI</name>
<organism evidence="1 2">
    <name type="scientific">Symbiodinium microadriaticum</name>
    <name type="common">Dinoflagellate</name>
    <name type="synonym">Zooxanthella microadriatica</name>
    <dbReference type="NCBI Taxonomy" id="2951"/>
    <lineage>
        <taxon>Eukaryota</taxon>
        <taxon>Sar</taxon>
        <taxon>Alveolata</taxon>
        <taxon>Dinophyceae</taxon>
        <taxon>Suessiales</taxon>
        <taxon>Symbiodiniaceae</taxon>
        <taxon>Symbiodinium</taxon>
    </lineage>
</organism>
<dbReference type="Proteomes" id="UP000186817">
    <property type="component" value="Unassembled WGS sequence"/>
</dbReference>